<dbReference type="SUPFAM" id="SSF52172">
    <property type="entry name" value="CheY-like"/>
    <property type="match status" value="1"/>
</dbReference>
<evidence type="ECO:0000313" key="5">
    <source>
        <dbReference type="Proteomes" id="UP000177725"/>
    </source>
</evidence>
<reference evidence="4 5" key="1">
    <citation type="journal article" date="2016" name="Nat. Commun.">
        <title>Thousands of microbial genomes shed light on interconnected biogeochemical processes in an aquifer system.</title>
        <authorList>
            <person name="Anantharaman K."/>
            <person name="Brown C.T."/>
            <person name="Hug L.A."/>
            <person name="Sharon I."/>
            <person name="Castelle C.J."/>
            <person name="Probst A.J."/>
            <person name="Thomas B.C."/>
            <person name="Singh A."/>
            <person name="Wilkins M.J."/>
            <person name="Karaoz U."/>
            <person name="Brodie E.L."/>
            <person name="Williams K.H."/>
            <person name="Hubbard S.S."/>
            <person name="Banfield J.F."/>
        </authorList>
    </citation>
    <scope>NUCLEOTIDE SEQUENCE [LARGE SCALE GENOMIC DNA]</scope>
</reference>
<dbReference type="InterPro" id="IPR050595">
    <property type="entry name" value="Bact_response_regulator"/>
</dbReference>
<dbReference type="InterPro" id="IPR011006">
    <property type="entry name" value="CheY-like_superfamily"/>
</dbReference>
<protein>
    <recommendedName>
        <fullName evidence="3">Response regulatory domain-containing protein</fullName>
    </recommendedName>
</protein>
<gene>
    <name evidence="4" type="ORF">A2174_03530</name>
</gene>
<sequence>MKKILVVDDDLSSRDSFRILLEDIGYKVLMADDGLTGVEVFKQGKPDLVVSDYNMPVMDGVEMSIKIRRLDPSAKFIISSGASNMRKEVEGLGFGFFAKGKDSSKKLLALIEDFLPE</sequence>
<dbReference type="PANTHER" id="PTHR44591:SF3">
    <property type="entry name" value="RESPONSE REGULATORY DOMAIN-CONTAINING PROTEIN"/>
    <property type="match status" value="1"/>
</dbReference>
<dbReference type="Pfam" id="PF00072">
    <property type="entry name" value="Response_reg"/>
    <property type="match status" value="1"/>
</dbReference>
<keyword evidence="1 2" id="KW-0597">Phosphoprotein</keyword>
<dbReference type="Proteomes" id="UP000177725">
    <property type="component" value="Unassembled WGS sequence"/>
</dbReference>
<name>A0A1G2F842_9BACT</name>
<evidence type="ECO:0000256" key="1">
    <source>
        <dbReference type="ARBA" id="ARBA00022553"/>
    </source>
</evidence>
<evidence type="ECO:0000313" key="4">
    <source>
        <dbReference type="EMBL" id="OGZ34245.1"/>
    </source>
</evidence>
<dbReference type="PANTHER" id="PTHR44591">
    <property type="entry name" value="STRESS RESPONSE REGULATOR PROTEIN 1"/>
    <property type="match status" value="1"/>
</dbReference>
<dbReference type="AlphaFoldDB" id="A0A1G2F842"/>
<feature type="domain" description="Response regulatory" evidence="3">
    <location>
        <begin position="3"/>
        <end position="114"/>
    </location>
</feature>
<feature type="modified residue" description="4-aspartylphosphate" evidence="2">
    <location>
        <position position="52"/>
    </location>
</feature>
<organism evidence="4 5">
    <name type="scientific">Candidatus Portnoybacteria bacterium RBG_13_41_18</name>
    <dbReference type="NCBI Taxonomy" id="1801991"/>
    <lineage>
        <taxon>Bacteria</taxon>
        <taxon>Candidatus Portnoyibacteriota</taxon>
    </lineage>
</organism>
<dbReference type="Gene3D" id="3.40.50.2300">
    <property type="match status" value="1"/>
</dbReference>
<dbReference type="PROSITE" id="PS50110">
    <property type="entry name" value="RESPONSE_REGULATORY"/>
    <property type="match status" value="1"/>
</dbReference>
<dbReference type="SMART" id="SM00448">
    <property type="entry name" value="REC"/>
    <property type="match status" value="1"/>
</dbReference>
<evidence type="ECO:0000259" key="3">
    <source>
        <dbReference type="PROSITE" id="PS50110"/>
    </source>
</evidence>
<proteinExistence type="predicted"/>
<dbReference type="InterPro" id="IPR001789">
    <property type="entry name" value="Sig_transdc_resp-reg_receiver"/>
</dbReference>
<accession>A0A1G2F842</accession>
<dbReference type="GO" id="GO:0000160">
    <property type="term" value="P:phosphorelay signal transduction system"/>
    <property type="evidence" value="ECO:0007669"/>
    <property type="project" value="InterPro"/>
</dbReference>
<dbReference type="EMBL" id="MHMV01000030">
    <property type="protein sequence ID" value="OGZ34245.1"/>
    <property type="molecule type" value="Genomic_DNA"/>
</dbReference>
<evidence type="ECO:0000256" key="2">
    <source>
        <dbReference type="PROSITE-ProRule" id="PRU00169"/>
    </source>
</evidence>
<comment type="caution">
    <text evidence="4">The sequence shown here is derived from an EMBL/GenBank/DDBJ whole genome shotgun (WGS) entry which is preliminary data.</text>
</comment>